<evidence type="ECO:0000313" key="11">
    <source>
        <dbReference type="EMBL" id="EPQ13017.1"/>
    </source>
</evidence>
<protein>
    <recommendedName>
        <fullName evidence="6">protein-glutamine gamma-glutamyltransferase</fullName>
        <ecNumber evidence="6">2.3.2.13</ecNumber>
    </recommendedName>
</protein>
<feature type="active site" evidence="8">
    <location>
        <position position="403"/>
    </location>
</feature>
<dbReference type="FunFam" id="2.60.40.10:FF:000278">
    <property type="entry name" value="Protein-glutamine gamma-glutamyltransferase 2"/>
    <property type="match status" value="1"/>
</dbReference>
<feature type="binding site" evidence="9">
    <location>
        <position position="466"/>
    </location>
    <ligand>
        <name>Ca(2+)</name>
        <dbReference type="ChEBI" id="CHEBI:29108"/>
    </ligand>
</feature>
<dbReference type="SUPFAM" id="SSF81296">
    <property type="entry name" value="E set domains"/>
    <property type="match status" value="1"/>
</dbReference>
<dbReference type="Gene3D" id="3.90.260.10">
    <property type="entry name" value="Transglutaminase-like"/>
    <property type="match status" value="1"/>
</dbReference>
<dbReference type="FunFam" id="2.60.40.10:FF:000090">
    <property type="entry name" value="Protein-glutamine gamma-glutamyltransferase 2"/>
    <property type="match status" value="1"/>
</dbReference>
<dbReference type="PANTHER" id="PTHR11590">
    <property type="entry name" value="PROTEIN-GLUTAMINE GAMMA-GLUTAMYLTRANSFERASE"/>
    <property type="match status" value="1"/>
</dbReference>
<accession>S7PWV4</accession>
<evidence type="ECO:0000256" key="9">
    <source>
        <dbReference type="PIRSR" id="PIRSR000459-2"/>
    </source>
</evidence>
<keyword evidence="12" id="KW-1185">Reference proteome</keyword>
<dbReference type="PIRSF" id="PIRSF000459">
    <property type="entry name" value="TGM_EBP42"/>
    <property type="match status" value="1"/>
</dbReference>
<dbReference type="EC" id="2.3.2.13" evidence="6"/>
<comment type="similarity">
    <text evidence="1">Belongs to the transglutaminase superfamily. Transglutaminase family.</text>
</comment>
<evidence type="ECO:0000256" key="1">
    <source>
        <dbReference type="ARBA" id="ARBA00005968"/>
    </source>
</evidence>
<evidence type="ECO:0000256" key="3">
    <source>
        <dbReference type="ARBA" id="ARBA00022723"/>
    </source>
</evidence>
<dbReference type="InterPro" id="IPR050779">
    <property type="entry name" value="Transglutaminase"/>
</dbReference>
<dbReference type="Gene3D" id="2.60.40.10">
    <property type="entry name" value="Immunoglobulins"/>
    <property type="match status" value="3"/>
</dbReference>
<evidence type="ECO:0000256" key="5">
    <source>
        <dbReference type="ARBA" id="ARBA00023315"/>
    </source>
</evidence>
<evidence type="ECO:0000256" key="4">
    <source>
        <dbReference type="ARBA" id="ARBA00022837"/>
    </source>
</evidence>
<keyword evidence="4 9" id="KW-0106">Calcium</keyword>
<dbReference type="eggNOG" id="ENOG502QUPB">
    <property type="taxonomic scope" value="Eukaryota"/>
</dbReference>
<dbReference type="Pfam" id="PF00868">
    <property type="entry name" value="Transglut_N"/>
    <property type="match status" value="1"/>
</dbReference>
<reference evidence="11 12" key="1">
    <citation type="journal article" date="2013" name="Nat. Commun.">
        <title>Genome analysis reveals insights into physiology and longevity of the Brandt's bat Myotis brandtii.</title>
        <authorList>
            <person name="Seim I."/>
            <person name="Fang X."/>
            <person name="Xiong Z."/>
            <person name="Lobanov A.V."/>
            <person name="Huang Z."/>
            <person name="Ma S."/>
            <person name="Feng Y."/>
            <person name="Turanov A.A."/>
            <person name="Zhu Y."/>
            <person name="Lenz T.L."/>
            <person name="Gerashchenko M.V."/>
            <person name="Fan D."/>
            <person name="Hee Yim S."/>
            <person name="Yao X."/>
            <person name="Jordan D."/>
            <person name="Xiong Y."/>
            <person name="Ma Y."/>
            <person name="Lyapunov A.N."/>
            <person name="Chen G."/>
            <person name="Kulakova O.I."/>
            <person name="Sun Y."/>
            <person name="Lee S.G."/>
            <person name="Bronson R.T."/>
            <person name="Moskalev A.A."/>
            <person name="Sunyaev S.R."/>
            <person name="Zhang G."/>
            <person name="Krogh A."/>
            <person name="Wang J."/>
            <person name="Gladyshev V.N."/>
        </authorList>
    </citation>
    <scope>NUCLEOTIDE SEQUENCE [LARGE SCALE GENOMIC DNA]</scope>
</reference>
<name>S7PWV4_MYOBR</name>
<keyword evidence="3 9" id="KW-0479">Metal-binding</keyword>
<gene>
    <name evidence="11" type="ORF">D623_10032384</name>
</gene>
<keyword evidence="5" id="KW-0012">Acyltransferase</keyword>
<dbReference type="GO" id="GO:0046872">
    <property type="term" value="F:metal ion binding"/>
    <property type="evidence" value="ECO:0007669"/>
    <property type="project" value="UniProtKB-KW"/>
</dbReference>
<comment type="cofactor">
    <cofactor evidence="9">
        <name>Ca(2+)</name>
        <dbReference type="ChEBI" id="CHEBI:29108"/>
    </cofactor>
    <text evidence="9">Binds 1 Ca(2+) ion per subunit.</text>
</comment>
<dbReference type="InterPro" id="IPR036985">
    <property type="entry name" value="Transglutaminase-like_sf"/>
</dbReference>
<dbReference type="InterPro" id="IPR008958">
    <property type="entry name" value="Transglutaminase_C"/>
</dbReference>
<feature type="active site" evidence="8">
    <location>
        <position position="345"/>
    </location>
</feature>
<dbReference type="SUPFAM" id="SSF49309">
    <property type="entry name" value="Transglutaminase, two C-terminal domains"/>
    <property type="match status" value="2"/>
</dbReference>
<dbReference type="InterPro" id="IPR002931">
    <property type="entry name" value="Transglutaminase-like"/>
</dbReference>
<dbReference type="PANTHER" id="PTHR11590:SF36">
    <property type="entry name" value="PROTEIN-GLUTAMINE GAMMA-GLUTAMYLTRANSFERASE E"/>
    <property type="match status" value="1"/>
</dbReference>
<feature type="binding site" evidence="9">
    <location>
        <position position="521"/>
    </location>
    <ligand>
        <name>Ca(2+)</name>
        <dbReference type="ChEBI" id="CHEBI:29108"/>
    </ligand>
</feature>
<dbReference type="InterPro" id="IPR036238">
    <property type="entry name" value="Transglutaminase_C_sf"/>
</dbReference>
<evidence type="ECO:0000256" key="7">
    <source>
        <dbReference type="ARBA" id="ARBA00051843"/>
    </source>
</evidence>
<dbReference type="AlphaFoldDB" id="S7PWV4"/>
<dbReference type="FunFam" id="3.90.260.10:FF:000001">
    <property type="entry name" value="Protein-glutamine gamma-glutamyltransferase 2"/>
    <property type="match status" value="1"/>
</dbReference>
<feature type="active site" evidence="8">
    <location>
        <position position="426"/>
    </location>
</feature>
<feature type="binding site" evidence="9">
    <location>
        <position position="516"/>
    </location>
    <ligand>
        <name>Ca(2+)</name>
        <dbReference type="ChEBI" id="CHEBI:29108"/>
    </ligand>
</feature>
<dbReference type="Proteomes" id="UP000052978">
    <property type="component" value="Unassembled WGS sequence"/>
</dbReference>
<dbReference type="Pfam" id="PF01841">
    <property type="entry name" value="Transglut_core"/>
    <property type="match status" value="1"/>
</dbReference>
<evidence type="ECO:0000256" key="6">
    <source>
        <dbReference type="ARBA" id="ARBA00024222"/>
    </source>
</evidence>
<dbReference type="FunFam" id="2.60.40.10:FF:000171">
    <property type="entry name" value="protein-glutamine gamma-glutamyltransferase 6"/>
    <property type="match status" value="1"/>
</dbReference>
<dbReference type="InterPro" id="IPR013783">
    <property type="entry name" value="Ig-like_fold"/>
</dbReference>
<organism evidence="11 12">
    <name type="scientific">Myotis brandtii</name>
    <name type="common">Brandt's bat</name>
    <dbReference type="NCBI Taxonomy" id="109478"/>
    <lineage>
        <taxon>Eukaryota</taxon>
        <taxon>Metazoa</taxon>
        <taxon>Chordata</taxon>
        <taxon>Craniata</taxon>
        <taxon>Vertebrata</taxon>
        <taxon>Euteleostomi</taxon>
        <taxon>Mammalia</taxon>
        <taxon>Eutheria</taxon>
        <taxon>Laurasiatheria</taxon>
        <taxon>Chiroptera</taxon>
        <taxon>Yangochiroptera</taxon>
        <taxon>Vespertilionidae</taxon>
        <taxon>Myotis</taxon>
    </lineage>
</organism>
<dbReference type="SMART" id="SM00460">
    <property type="entry name" value="TGc"/>
    <property type="match status" value="1"/>
</dbReference>
<proteinExistence type="inferred from homology"/>
<sequence length="765" mass="85006">MSAVTKAIALPQGEEAVQEGLETYQITRKVGGTAQTRSQQHPGHCVLLAELVPHLSSTSSLRLPCQHQASGSGYLKPQNIDWQMSANRQAHSTDNYNSQELILRRGQPFSFSLTLNRVLRSGESLGFIASTGPSPSESAKTRAVFSLSSGTSGGSWYAQLVSQRENTLNISISSPANAPIGWYTLNLQVFTQGNNFTLKLGMLILLFNPWSQADSVFMNSQAERREYVLEDSGAIFVGSTNRISMIGWNFGQFEGDILNICLAILDSSLNFRRDPAHDVARRGDPKYVGRVLSAMVNSNDDNGVIAGNWSGSYTGGRDPRNWNGSVEILKEWKKSGFRPVRFGQCWVFAGTLNTVLRCFGIPARVITNFNSAHDTDRNLSVDVFYDPMGNPLDKGSDSVWNFHVWNEGWFVRNDLGPSYNGWQVLDATPQERSQGVFQCGPASVAAVREGDVNLDFDMPFIFAEVNADRITWIYDARRNTQKQNSSDTNTIGRYISTKAVGSYSRMDVTEKYKYPEGSSQERQVFDKAVGKLKPNRTFGPTSATEVERDEREPSISGVFKVNGILAVGKEVNLALTLKNLTRDMKTVTVNMTAWTIVYNGTLVHEVWKDSVTISLDPEEEVQHPVKITYAQYEKYLKADNMIRTTAVCRASDEAEVVVERDVILDNPTLTLKLMDQARMRKPVNVQMIFSNPLDEPVKNCVLMVEGSGLLLGSLKIDVPTLRPKEQSRVRFEIMPTRSGTKQLVADFSCDKFPAIKAMLSVDVAV</sequence>
<dbReference type="Pfam" id="PF00927">
    <property type="entry name" value="Transglut_C"/>
    <property type="match status" value="2"/>
</dbReference>
<evidence type="ECO:0000256" key="8">
    <source>
        <dbReference type="PIRSR" id="PIRSR000459-1"/>
    </source>
</evidence>
<dbReference type="InterPro" id="IPR001102">
    <property type="entry name" value="Transglutaminase_N"/>
</dbReference>
<dbReference type="InterPro" id="IPR038765">
    <property type="entry name" value="Papain-like_cys_pep_sf"/>
</dbReference>
<feature type="binding site" evidence="9">
    <location>
        <position position="468"/>
    </location>
    <ligand>
        <name>Ca(2+)</name>
        <dbReference type="ChEBI" id="CHEBI:29108"/>
    </ligand>
</feature>
<keyword evidence="2 11" id="KW-0808">Transferase</keyword>
<dbReference type="InterPro" id="IPR014756">
    <property type="entry name" value="Ig_E-set"/>
</dbReference>
<comment type="catalytic activity">
    <reaction evidence="7">
        <text>L-glutaminyl-[protein] + L-lysyl-[protein] = [protein]-L-lysyl-N(6)-5-L-glutamyl-[protein] + NH4(+)</text>
        <dbReference type="Rhea" id="RHEA:54816"/>
        <dbReference type="Rhea" id="RHEA-COMP:9752"/>
        <dbReference type="Rhea" id="RHEA-COMP:10207"/>
        <dbReference type="Rhea" id="RHEA-COMP:14005"/>
        <dbReference type="ChEBI" id="CHEBI:28938"/>
        <dbReference type="ChEBI" id="CHEBI:29969"/>
        <dbReference type="ChEBI" id="CHEBI:30011"/>
        <dbReference type="ChEBI" id="CHEBI:138370"/>
        <dbReference type="EC" id="2.3.2.13"/>
    </reaction>
</comment>
<feature type="domain" description="Transglutaminase-like" evidence="10">
    <location>
        <begin position="337"/>
        <end position="429"/>
    </location>
</feature>
<evidence type="ECO:0000259" key="10">
    <source>
        <dbReference type="SMART" id="SM00460"/>
    </source>
</evidence>
<dbReference type="EMBL" id="KE163658">
    <property type="protein sequence ID" value="EPQ13017.1"/>
    <property type="molecule type" value="Genomic_DNA"/>
</dbReference>
<dbReference type="SUPFAM" id="SSF54001">
    <property type="entry name" value="Cysteine proteinases"/>
    <property type="match status" value="1"/>
</dbReference>
<dbReference type="InterPro" id="IPR023608">
    <property type="entry name" value="Transglutaminase_animal"/>
</dbReference>
<dbReference type="GO" id="GO:0003810">
    <property type="term" value="F:protein-glutamine gamma-glutamyltransferase activity"/>
    <property type="evidence" value="ECO:0007669"/>
    <property type="project" value="UniProtKB-EC"/>
</dbReference>
<evidence type="ECO:0000313" key="12">
    <source>
        <dbReference type="Proteomes" id="UP000052978"/>
    </source>
</evidence>
<evidence type="ECO:0000256" key="2">
    <source>
        <dbReference type="ARBA" id="ARBA00022679"/>
    </source>
</evidence>